<proteinExistence type="predicted"/>
<dbReference type="KEGG" id="mbur:EQU24_05905"/>
<dbReference type="EMBL" id="CP035467">
    <property type="protein sequence ID" value="QCW84732.1"/>
    <property type="molecule type" value="Genomic_DNA"/>
</dbReference>
<dbReference type="AlphaFoldDB" id="A0A4P9UT43"/>
<keyword evidence="2" id="KW-1185">Reference proteome</keyword>
<protein>
    <submittedName>
        <fullName evidence="1">Soluble methane monooxygenase-binding protein MmoD</fullName>
    </submittedName>
</protein>
<reference evidence="2" key="1">
    <citation type="journal article" date="2019" name="J. Bacteriol.">
        <title>A Mutagenic Screen Identifies a TonB-Dependent Receptor Required for the Lanthanide Metal Switch in the Type I Methanotroph 'Methylotuvimicrobium buryatense' 5GB1C.</title>
        <authorList>
            <person name="Groom J.D."/>
            <person name="Ford S.M."/>
            <person name="Pesesky M.W."/>
            <person name="Lidstrom M.E."/>
        </authorList>
    </citation>
    <scope>NUCLEOTIDE SEQUENCE [LARGE SCALE GENOMIC DNA]</scope>
    <source>
        <strain evidence="2">5GB1C</strain>
    </source>
</reference>
<dbReference type="OrthoDB" id="8448481at2"/>
<evidence type="ECO:0000313" key="1">
    <source>
        <dbReference type="EMBL" id="QCW84732.1"/>
    </source>
</evidence>
<dbReference type="STRING" id="675511.GCA_000341735_01831"/>
<dbReference type="GO" id="GO:0004497">
    <property type="term" value="F:monooxygenase activity"/>
    <property type="evidence" value="ECO:0007669"/>
    <property type="project" value="UniProtKB-KW"/>
</dbReference>
<sequence>MPKDTYDANDERILLLQDGNYSAYAQDVECMWRWTIYRNKELVQEGCSLSLRSAKEAVDHVMSFYAIAKKN</sequence>
<keyword evidence="1" id="KW-0560">Oxidoreductase</keyword>
<evidence type="ECO:0000313" key="2">
    <source>
        <dbReference type="Proteomes" id="UP000305881"/>
    </source>
</evidence>
<dbReference type="InterPro" id="IPR017256">
    <property type="entry name" value="MmoD"/>
</dbReference>
<name>A0A4P9UT43_METBY</name>
<dbReference type="NCBIfam" id="TIGR04550">
    <property type="entry name" value="sMetMonox_MmoD"/>
    <property type="match status" value="1"/>
</dbReference>
<accession>A0A4P9UT43</accession>
<keyword evidence="1" id="KW-0503">Monooxygenase</keyword>
<dbReference type="Proteomes" id="UP000305881">
    <property type="component" value="Chromosome"/>
</dbReference>
<gene>
    <name evidence="1" type="primary">mmoD</name>
    <name evidence="1" type="ORF">EQU24_05905</name>
</gene>
<organism evidence="1 2">
    <name type="scientific">Methylotuvimicrobium buryatense</name>
    <name type="common">Methylomicrobium buryatense</name>
    <dbReference type="NCBI Taxonomy" id="95641"/>
    <lineage>
        <taxon>Bacteria</taxon>
        <taxon>Pseudomonadati</taxon>
        <taxon>Pseudomonadota</taxon>
        <taxon>Gammaproteobacteria</taxon>
        <taxon>Methylococcales</taxon>
        <taxon>Methylococcaceae</taxon>
        <taxon>Methylotuvimicrobium</taxon>
    </lineage>
</organism>